<keyword evidence="3" id="KW-1185">Reference proteome</keyword>
<dbReference type="STRING" id="324925.Ppha_1001"/>
<evidence type="ECO:0000313" key="2">
    <source>
        <dbReference type="EMBL" id="ACF43285.1"/>
    </source>
</evidence>
<dbReference type="OrthoDB" id="9792322at2"/>
<dbReference type="RefSeq" id="WP_012507779.1">
    <property type="nucleotide sequence ID" value="NC_011060.1"/>
</dbReference>
<dbReference type="PANTHER" id="PTHR45947:SF15">
    <property type="entry name" value="TEICHURONIC ACID BIOSYNTHESIS GLYCOSYLTRANSFERASE TUAC-RELATED"/>
    <property type="match status" value="1"/>
</dbReference>
<protein>
    <submittedName>
        <fullName evidence="2">Glycosyl transferase group 1</fullName>
    </submittedName>
</protein>
<feature type="domain" description="Glycosyl transferase family 1" evidence="1">
    <location>
        <begin position="226"/>
        <end position="380"/>
    </location>
</feature>
<evidence type="ECO:0000313" key="3">
    <source>
        <dbReference type="Proteomes" id="UP000002724"/>
    </source>
</evidence>
<dbReference type="SUPFAM" id="SSF53756">
    <property type="entry name" value="UDP-Glycosyltransferase/glycogen phosphorylase"/>
    <property type="match status" value="1"/>
</dbReference>
<dbReference type="Gene3D" id="3.40.50.2000">
    <property type="entry name" value="Glycogen Phosphorylase B"/>
    <property type="match status" value="2"/>
</dbReference>
<dbReference type="PANTHER" id="PTHR45947">
    <property type="entry name" value="SULFOQUINOVOSYL TRANSFERASE SQD2"/>
    <property type="match status" value="1"/>
</dbReference>
<proteinExistence type="predicted"/>
<accession>B4SFN0</accession>
<dbReference type="InterPro" id="IPR001296">
    <property type="entry name" value="Glyco_trans_1"/>
</dbReference>
<name>B4SFN0_PELPB</name>
<dbReference type="HOGENOM" id="CLU_009583_14_2_10"/>
<dbReference type="AlphaFoldDB" id="B4SFN0"/>
<organism evidence="2 3">
    <name type="scientific">Pelodictyon phaeoclathratiforme (strain DSM 5477 / BU-1)</name>
    <dbReference type="NCBI Taxonomy" id="324925"/>
    <lineage>
        <taxon>Bacteria</taxon>
        <taxon>Pseudomonadati</taxon>
        <taxon>Chlorobiota</taxon>
        <taxon>Chlorobiia</taxon>
        <taxon>Chlorobiales</taxon>
        <taxon>Chlorobiaceae</taxon>
        <taxon>Chlorobium/Pelodictyon group</taxon>
        <taxon>Pelodictyon</taxon>
    </lineage>
</organism>
<gene>
    <name evidence="2" type="ordered locus">Ppha_1001</name>
</gene>
<dbReference type="CAZy" id="GT4">
    <property type="family name" value="Glycosyltransferase Family 4"/>
</dbReference>
<dbReference type="eggNOG" id="COG0438">
    <property type="taxonomic scope" value="Bacteria"/>
</dbReference>
<dbReference type="KEGG" id="pph:Ppha_1001"/>
<reference evidence="2 3" key="1">
    <citation type="submission" date="2008-06" db="EMBL/GenBank/DDBJ databases">
        <title>Complete sequence of Pelodictyon phaeoclathratiforme BU-1.</title>
        <authorList>
            <consortium name="US DOE Joint Genome Institute"/>
            <person name="Lucas S."/>
            <person name="Copeland A."/>
            <person name="Lapidus A."/>
            <person name="Glavina del Rio T."/>
            <person name="Dalin E."/>
            <person name="Tice H."/>
            <person name="Bruce D."/>
            <person name="Goodwin L."/>
            <person name="Pitluck S."/>
            <person name="Schmutz J."/>
            <person name="Larimer F."/>
            <person name="Land M."/>
            <person name="Hauser L."/>
            <person name="Kyrpides N."/>
            <person name="Mikhailova N."/>
            <person name="Liu Z."/>
            <person name="Li T."/>
            <person name="Zhao F."/>
            <person name="Overmann J."/>
            <person name="Bryant D.A."/>
            <person name="Richardson P."/>
        </authorList>
    </citation>
    <scope>NUCLEOTIDE SEQUENCE [LARGE SCALE GENOMIC DNA]</scope>
    <source>
        <strain evidence="3">DSM 5477 / BU-1</strain>
    </source>
</reference>
<dbReference type="Proteomes" id="UP000002724">
    <property type="component" value="Chromosome"/>
</dbReference>
<dbReference type="Pfam" id="PF00534">
    <property type="entry name" value="Glycos_transf_1"/>
    <property type="match status" value="1"/>
</dbReference>
<evidence type="ECO:0000259" key="1">
    <source>
        <dbReference type="Pfam" id="PF00534"/>
    </source>
</evidence>
<sequence>MTTRAIAYLCSEYPAISHTFIYREIESLRKAGMSVHTASIRKPSNLDVMTPDEQQEAGRTLMVLSMPLPQMLAAHLHCIKKNPTGYLRMAASGLRLLTTGPKSPLKAAAYFAEAGILLQWLHQNGVTHIHEHFANPTAIVAILMKTYGGISYSISVHGPDIFYTVDSAMLPEKIRKAAFVRCISHYCKSQIMRLSEPQEWHKLHIVRCGVDPDLYTPRAEPENPVPNILCVGRLVPAKGQYILLEACGLLKKEGLEFHLTIVGDGPDKLILEKAVNSGNMKGSATFTGALGQDKVRDYYQRADLFVLASFAEGVPVVLMEAMAKEIPVISTRITGIPELIEHEKDGLLATPGDAEDLANQIRKLLTTPRLRRELGVAGRKKVVTLYNQHTNNQQMATLFHEEELVSQRTRT</sequence>
<dbReference type="EMBL" id="CP001110">
    <property type="protein sequence ID" value="ACF43285.1"/>
    <property type="molecule type" value="Genomic_DNA"/>
</dbReference>
<keyword evidence="2" id="KW-0808">Transferase</keyword>
<dbReference type="InterPro" id="IPR050194">
    <property type="entry name" value="Glycosyltransferase_grp1"/>
</dbReference>
<dbReference type="GO" id="GO:0016757">
    <property type="term" value="F:glycosyltransferase activity"/>
    <property type="evidence" value="ECO:0007669"/>
    <property type="project" value="InterPro"/>
</dbReference>